<dbReference type="RefSeq" id="WP_067880568.1">
    <property type="nucleotide sequence ID" value="NZ_JAAXOP010000007.1"/>
</dbReference>
<reference evidence="1 2" key="1">
    <citation type="submission" date="2020-04" db="EMBL/GenBank/DDBJ databases">
        <title>MicrobeNet Type strains.</title>
        <authorList>
            <person name="Nicholson A.C."/>
        </authorList>
    </citation>
    <scope>NUCLEOTIDE SEQUENCE [LARGE SCALE GENOMIC DNA]</scope>
    <source>
        <strain evidence="1 2">JCM 12354</strain>
    </source>
</reference>
<dbReference type="Proteomes" id="UP000565711">
    <property type="component" value="Unassembled WGS sequence"/>
</dbReference>
<gene>
    <name evidence="1" type="ORF">HGA08_14450</name>
</gene>
<organism evidence="1 2">
    <name type="scientific">Nocardia vermiculata</name>
    <dbReference type="NCBI Taxonomy" id="257274"/>
    <lineage>
        <taxon>Bacteria</taxon>
        <taxon>Bacillati</taxon>
        <taxon>Actinomycetota</taxon>
        <taxon>Actinomycetes</taxon>
        <taxon>Mycobacteriales</taxon>
        <taxon>Nocardiaceae</taxon>
        <taxon>Nocardia</taxon>
    </lineage>
</organism>
<dbReference type="AlphaFoldDB" id="A0A846Y007"/>
<evidence type="ECO:0000313" key="2">
    <source>
        <dbReference type="Proteomes" id="UP000565711"/>
    </source>
</evidence>
<evidence type="ECO:0000313" key="1">
    <source>
        <dbReference type="EMBL" id="NKY51422.1"/>
    </source>
</evidence>
<name>A0A846Y007_9NOCA</name>
<accession>A0A846Y007</accession>
<keyword evidence="2" id="KW-1185">Reference proteome</keyword>
<proteinExistence type="predicted"/>
<sequence>MAAPDIDYGRLAAARAQDFLHSQWDERGLPRTLVSVSAAMDAARPATEGRQVLLREFGRDIGFDLGDERFTASLALAHLPDGDTADRSLGAQLGEVVKSGRDEANRFGFFFDANGFPADSDCTGMAVGALYDRGLISTGELVEFGRELLASATPATGPADEPGVVMVYWQDRAEPGKLRRGPTYDAVACANALYVLKHAVTHGLPDPDGVVAATTGYVADHLRSGRYRGGTRYYPRPEPFLHAMSRLCASFDDIAAECGAELARALSASDAPEQVPALDLALTILAVDNLGGDAHQRWRRDVLVAQQDGSGSWPASAYFRMGRLPLYWGSSTLTAVFAAGALA</sequence>
<dbReference type="EMBL" id="JAAXOP010000007">
    <property type="protein sequence ID" value="NKY51422.1"/>
    <property type="molecule type" value="Genomic_DNA"/>
</dbReference>
<protein>
    <submittedName>
        <fullName evidence="1">Uncharacterized protein</fullName>
    </submittedName>
</protein>
<comment type="caution">
    <text evidence="1">The sequence shown here is derived from an EMBL/GenBank/DDBJ whole genome shotgun (WGS) entry which is preliminary data.</text>
</comment>